<dbReference type="PANTHER" id="PTHR37984">
    <property type="entry name" value="PROTEIN CBG26694"/>
    <property type="match status" value="1"/>
</dbReference>
<dbReference type="SUPFAM" id="SSF56672">
    <property type="entry name" value="DNA/RNA polymerases"/>
    <property type="match status" value="1"/>
</dbReference>
<dbReference type="InterPro" id="IPR041373">
    <property type="entry name" value="RT_RNaseH"/>
</dbReference>
<accession>I1CG90</accession>
<dbReference type="AlphaFoldDB" id="I1CG90"/>
<dbReference type="GO" id="GO:0004519">
    <property type="term" value="F:endonuclease activity"/>
    <property type="evidence" value="ECO:0007669"/>
    <property type="project" value="UniProtKB-KW"/>
</dbReference>
<dbReference type="CDD" id="cd09274">
    <property type="entry name" value="RNase_HI_RT_Ty3"/>
    <property type="match status" value="1"/>
</dbReference>
<dbReference type="GO" id="GO:0003964">
    <property type="term" value="F:RNA-directed DNA polymerase activity"/>
    <property type="evidence" value="ECO:0007669"/>
    <property type="project" value="UniProtKB-KW"/>
</dbReference>
<dbReference type="InterPro" id="IPR050951">
    <property type="entry name" value="Retrovirus_Pol_polyprotein"/>
</dbReference>
<dbReference type="PANTHER" id="PTHR37984:SF5">
    <property type="entry name" value="PROTEIN NYNRIN-LIKE"/>
    <property type="match status" value="1"/>
</dbReference>
<dbReference type="GO" id="GO:0015074">
    <property type="term" value="P:DNA integration"/>
    <property type="evidence" value="ECO:0007669"/>
    <property type="project" value="InterPro"/>
</dbReference>
<evidence type="ECO:0000256" key="3">
    <source>
        <dbReference type="ARBA" id="ARBA00022722"/>
    </source>
</evidence>
<dbReference type="GO" id="GO:0016787">
    <property type="term" value="F:hydrolase activity"/>
    <property type="evidence" value="ECO:0007669"/>
    <property type="project" value="UniProtKB-KW"/>
</dbReference>
<dbReference type="InterPro" id="IPR043502">
    <property type="entry name" value="DNA/RNA_pol_sf"/>
</dbReference>
<feature type="domain" description="Integrase catalytic" evidence="7">
    <location>
        <begin position="343"/>
        <end position="467"/>
    </location>
</feature>
<dbReference type="InterPro" id="IPR001584">
    <property type="entry name" value="Integrase_cat-core"/>
</dbReference>
<dbReference type="PROSITE" id="PS50994">
    <property type="entry name" value="INTEGRASE"/>
    <property type="match status" value="1"/>
</dbReference>
<evidence type="ECO:0000256" key="2">
    <source>
        <dbReference type="ARBA" id="ARBA00022695"/>
    </source>
</evidence>
<keyword evidence="6" id="KW-0695">RNA-directed DNA polymerase</keyword>
<keyword evidence="1" id="KW-0808">Transferase</keyword>
<dbReference type="STRING" id="246409.I1CG90"/>
<evidence type="ECO:0000313" key="9">
    <source>
        <dbReference type="Proteomes" id="UP000009138"/>
    </source>
</evidence>
<keyword evidence="3" id="KW-0540">Nuclease</keyword>
<evidence type="ECO:0000259" key="7">
    <source>
        <dbReference type="PROSITE" id="PS50994"/>
    </source>
</evidence>
<keyword evidence="5" id="KW-0378">Hydrolase</keyword>
<dbReference type="GO" id="GO:0005634">
    <property type="term" value="C:nucleus"/>
    <property type="evidence" value="ECO:0007669"/>
    <property type="project" value="UniProtKB-ARBA"/>
</dbReference>
<dbReference type="Gene3D" id="1.10.340.70">
    <property type="match status" value="1"/>
</dbReference>
<dbReference type="GO" id="GO:0003676">
    <property type="term" value="F:nucleic acid binding"/>
    <property type="evidence" value="ECO:0007669"/>
    <property type="project" value="InterPro"/>
</dbReference>
<name>I1CG90_RHIO9</name>
<dbReference type="InterPro" id="IPR012337">
    <property type="entry name" value="RNaseH-like_sf"/>
</dbReference>
<evidence type="ECO:0000256" key="1">
    <source>
        <dbReference type="ARBA" id="ARBA00022679"/>
    </source>
</evidence>
<dbReference type="OrthoDB" id="10267344at2759"/>
<dbReference type="EMBL" id="CH476741">
    <property type="protein sequence ID" value="EIE87470.1"/>
    <property type="molecule type" value="Genomic_DNA"/>
</dbReference>
<keyword evidence="2" id="KW-0548">Nucleotidyltransferase</keyword>
<dbReference type="InterPro" id="IPR036397">
    <property type="entry name" value="RNaseH_sf"/>
</dbReference>
<evidence type="ECO:0000256" key="4">
    <source>
        <dbReference type="ARBA" id="ARBA00022759"/>
    </source>
</evidence>
<sequence length="634" mass="72295">MAPLDALRSHDENLNGPFIWTPEHQLHFDSIKNILCSELVLSHADLSHPFCIATDSSDYGTGCCLYQEFEMTSPNGEVSKIKRYIGFMSRSLSRSEKRYSVTMRELLGVVYALTQFHKFIWGTRFTLYTDHKALCYIHSQKNANSMLIKWLDVILDYNFSVVHVRGLDNILPDKLSRLYPPKDTVEHEDDINKGKRLASFRQNHAESDKINIKKRQKAQAKFNVAVNHVLVDSQTTTSDAFIPINLATSCVAQNVHDLNSQFHNSNNTSNDIQNIFYVQSAQSIYKDYLIPPNSDHPQLLNDAHNKIGHYGAEQMVKRLHNEGIHWPNLIGDCVKFIKQYVCTRFSIPHALPDKRADTILRALIDVFSIMGFPTKLQSDNGTEFKNSLSKDLADSMGYDHKFITPLHPSANGLSERTVQTVKKLLAKATNGVGNDWDIYLPSSQLAMNNRISKRLNSTPFSLMFARKMNEPYGFRSDEHQLNEVNDKPPMSHEELMKRIDYMTDIVFPAITAKTKAQIELEQAKFNNSHRLVDYAPDSHVMVRIPTKSGQLAPAYEGPYTVVRKNQGNAYILRDETGVLMPRAYTTTELKLISNEEVIELDDEGNEIKSFEIEAVLNHRGPPKNREYLLSIIIF</sequence>
<evidence type="ECO:0000313" key="8">
    <source>
        <dbReference type="EMBL" id="EIE87470.1"/>
    </source>
</evidence>
<protein>
    <recommendedName>
        <fullName evidence="7">Integrase catalytic domain-containing protein</fullName>
    </recommendedName>
</protein>
<gene>
    <name evidence="8" type="ORF">RO3G_12181</name>
</gene>
<evidence type="ECO:0000256" key="5">
    <source>
        <dbReference type="ARBA" id="ARBA00022801"/>
    </source>
</evidence>
<evidence type="ECO:0000256" key="6">
    <source>
        <dbReference type="ARBA" id="ARBA00022918"/>
    </source>
</evidence>
<dbReference type="RefSeq" id="XP_067522866.1">
    <property type="nucleotide sequence ID" value="XM_067666765.1"/>
</dbReference>
<dbReference type="OMA" id="HIRICFE"/>
<dbReference type="Proteomes" id="UP000009138">
    <property type="component" value="Unassembled WGS sequence"/>
</dbReference>
<dbReference type="Gene3D" id="3.30.420.10">
    <property type="entry name" value="Ribonuclease H-like superfamily/Ribonuclease H"/>
    <property type="match status" value="1"/>
</dbReference>
<dbReference type="SUPFAM" id="SSF53098">
    <property type="entry name" value="Ribonuclease H-like"/>
    <property type="match status" value="1"/>
</dbReference>
<dbReference type="VEuPathDB" id="FungiDB:RO3G_12181"/>
<dbReference type="Pfam" id="PF17917">
    <property type="entry name" value="RT_RNaseH"/>
    <property type="match status" value="1"/>
</dbReference>
<proteinExistence type="predicted"/>
<organism evidence="8 9">
    <name type="scientific">Rhizopus delemar (strain RA 99-880 / ATCC MYA-4621 / FGSC 9543 / NRRL 43880)</name>
    <name type="common">Mucormycosis agent</name>
    <name type="synonym">Rhizopus arrhizus var. delemar</name>
    <dbReference type="NCBI Taxonomy" id="246409"/>
    <lineage>
        <taxon>Eukaryota</taxon>
        <taxon>Fungi</taxon>
        <taxon>Fungi incertae sedis</taxon>
        <taxon>Mucoromycota</taxon>
        <taxon>Mucoromycotina</taxon>
        <taxon>Mucoromycetes</taxon>
        <taxon>Mucorales</taxon>
        <taxon>Mucorineae</taxon>
        <taxon>Rhizopodaceae</taxon>
        <taxon>Rhizopus</taxon>
    </lineage>
</organism>
<keyword evidence="4" id="KW-0255">Endonuclease</keyword>
<keyword evidence="9" id="KW-1185">Reference proteome</keyword>
<dbReference type="InParanoid" id="I1CG90"/>
<reference evidence="8 9" key="1">
    <citation type="journal article" date="2009" name="PLoS Genet.">
        <title>Genomic analysis of the basal lineage fungus Rhizopus oryzae reveals a whole-genome duplication.</title>
        <authorList>
            <person name="Ma L.-J."/>
            <person name="Ibrahim A.S."/>
            <person name="Skory C."/>
            <person name="Grabherr M.G."/>
            <person name="Burger G."/>
            <person name="Butler M."/>
            <person name="Elias M."/>
            <person name="Idnurm A."/>
            <person name="Lang B.F."/>
            <person name="Sone T."/>
            <person name="Abe A."/>
            <person name="Calvo S.E."/>
            <person name="Corrochano L.M."/>
            <person name="Engels R."/>
            <person name="Fu J."/>
            <person name="Hansberg W."/>
            <person name="Kim J.-M."/>
            <person name="Kodira C.D."/>
            <person name="Koehrsen M.J."/>
            <person name="Liu B."/>
            <person name="Miranda-Saavedra D."/>
            <person name="O'Leary S."/>
            <person name="Ortiz-Castellanos L."/>
            <person name="Poulter R."/>
            <person name="Rodriguez-Romero J."/>
            <person name="Ruiz-Herrera J."/>
            <person name="Shen Y.-Q."/>
            <person name="Zeng Q."/>
            <person name="Galagan J."/>
            <person name="Birren B.W."/>
            <person name="Cuomo C.A."/>
            <person name="Wickes B.L."/>
        </authorList>
    </citation>
    <scope>NUCLEOTIDE SEQUENCE [LARGE SCALE GENOMIC DNA]</scope>
    <source>
        <strain evidence="9">RA 99-880 / ATCC MYA-4621 / FGSC 9543 / NRRL 43880</strain>
    </source>
</reference>
<dbReference type="GeneID" id="93619146"/>